<feature type="region of interest" description="Disordered" evidence="1">
    <location>
        <begin position="49"/>
        <end position="71"/>
    </location>
</feature>
<comment type="caution">
    <text evidence="2">The sequence shown here is derived from an EMBL/GenBank/DDBJ whole genome shotgun (WGS) entry which is preliminary data.</text>
</comment>
<evidence type="ECO:0000313" key="3">
    <source>
        <dbReference type="Proteomes" id="UP000287651"/>
    </source>
</evidence>
<dbReference type="AlphaFoldDB" id="A0A427B880"/>
<evidence type="ECO:0008006" key="4">
    <source>
        <dbReference type="Google" id="ProtNLM"/>
    </source>
</evidence>
<sequence>MKTRSERRDKRRYCRFHKEHGHDTEECRDLQSQIDDLIRHGHLCRYVRDQSSLPDSRPPRDPPPRAKGPVKKQIDVIIERSASGGNSSSARKAYARTEKRADAHLRTLAYKKFIARLYDRRVCPRFIRAGDIVLRKAEVSDPTRSHGKLAPNWEGPYRVVDVVQEGTYTLATAKGRVLPRT</sequence>
<gene>
    <name evidence="2" type="ORF">B296_00004693</name>
</gene>
<name>A0A427B880_ENSVE</name>
<reference evidence="2 3" key="1">
    <citation type="journal article" date="2014" name="Agronomy (Basel)">
        <title>A Draft Genome Sequence for Ensete ventricosum, the Drought-Tolerant Tree Against Hunger.</title>
        <authorList>
            <person name="Harrison J."/>
            <person name="Moore K.A."/>
            <person name="Paszkiewicz K."/>
            <person name="Jones T."/>
            <person name="Grant M."/>
            <person name="Ambacheew D."/>
            <person name="Muzemil S."/>
            <person name="Studholme D.J."/>
        </authorList>
    </citation>
    <scope>NUCLEOTIDE SEQUENCE [LARGE SCALE GENOMIC DNA]</scope>
</reference>
<proteinExistence type="predicted"/>
<protein>
    <recommendedName>
        <fullName evidence="4">Reverse transcriptase domain-containing protein</fullName>
    </recommendedName>
</protein>
<dbReference type="EMBL" id="AMZH03000262">
    <property type="protein sequence ID" value="RRT84626.1"/>
    <property type="molecule type" value="Genomic_DNA"/>
</dbReference>
<evidence type="ECO:0000313" key="2">
    <source>
        <dbReference type="EMBL" id="RRT84626.1"/>
    </source>
</evidence>
<evidence type="ECO:0000256" key="1">
    <source>
        <dbReference type="SAM" id="MobiDB-lite"/>
    </source>
</evidence>
<organism evidence="2 3">
    <name type="scientific">Ensete ventricosum</name>
    <name type="common">Abyssinian banana</name>
    <name type="synonym">Musa ensete</name>
    <dbReference type="NCBI Taxonomy" id="4639"/>
    <lineage>
        <taxon>Eukaryota</taxon>
        <taxon>Viridiplantae</taxon>
        <taxon>Streptophyta</taxon>
        <taxon>Embryophyta</taxon>
        <taxon>Tracheophyta</taxon>
        <taxon>Spermatophyta</taxon>
        <taxon>Magnoliopsida</taxon>
        <taxon>Liliopsida</taxon>
        <taxon>Zingiberales</taxon>
        <taxon>Musaceae</taxon>
        <taxon>Ensete</taxon>
    </lineage>
</organism>
<accession>A0A427B880</accession>
<dbReference type="Proteomes" id="UP000287651">
    <property type="component" value="Unassembled WGS sequence"/>
</dbReference>